<evidence type="ECO:0000259" key="7">
    <source>
        <dbReference type="Pfam" id="PF09759"/>
    </source>
</evidence>
<comment type="function">
    <text evidence="4">May play a role in the regulation of cytokinesis.</text>
</comment>
<dbReference type="Pfam" id="PF09759">
    <property type="entry name" value="Atx10homo_assoc"/>
    <property type="match status" value="1"/>
</dbReference>
<dbReference type="Gene3D" id="1.25.10.10">
    <property type="entry name" value="Leucine-rich Repeat Variant"/>
    <property type="match status" value="1"/>
</dbReference>
<gene>
    <name evidence="8" type="ORF">MG3_04195</name>
</gene>
<dbReference type="InterPro" id="IPR051374">
    <property type="entry name" value="Ataxin-10/CTR86_families"/>
</dbReference>
<name>A0AB34PPH2_CANAX</name>
<reference evidence="8 9" key="1">
    <citation type="submission" date="2013-12" db="EMBL/GenBank/DDBJ databases">
        <title>The Genome Sequence of Candida albicans P78048.</title>
        <authorList>
            <consortium name="The Broad Institute Genome Sequencing Platform"/>
            <consortium name="The Broad Institute Genome Sequencing Center for Infectious Disease"/>
            <person name="Cuomo C."/>
            <person name="Bennett R."/>
            <person name="Hirakawa M."/>
            <person name="Noverr M."/>
            <person name="Mitchell A."/>
            <person name="Young S.K."/>
            <person name="Zeng Q."/>
            <person name="Gargeya S."/>
            <person name="Fitzgerald M."/>
            <person name="Abouelleil A."/>
            <person name="Alvarado L."/>
            <person name="Berlin A.M."/>
            <person name="Chapman S.B."/>
            <person name="Dewar J."/>
            <person name="Goldberg J."/>
            <person name="Griggs A."/>
            <person name="Gujja S."/>
            <person name="Hansen M."/>
            <person name="Howarth C."/>
            <person name="Imamovic A."/>
            <person name="Larimer J."/>
            <person name="McCowan C."/>
            <person name="Murphy C."/>
            <person name="Pearson M."/>
            <person name="Priest M."/>
            <person name="Roberts A."/>
            <person name="Saif S."/>
            <person name="Shea T."/>
            <person name="Sykes S."/>
            <person name="Wortman J."/>
            <person name="Nusbaum C."/>
            <person name="Birren B."/>
        </authorList>
    </citation>
    <scope>NUCLEOTIDE SEQUENCE [LARGE SCALE GENOMIC DNA]</scope>
    <source>
        <strain evidence="8 9">P78048</strain>
    </source>
</reference>
<evidence type="ECO:0000256" key="2">
    <source>
        <dbReference type="ARBA" id="ARBA00022618"/>
    </source>
</evidence>
<dbReference type="GO" id="GO:0051301">
    <property type="term" value="P:cell division"/>
    <property type="evidence" value="ECO:0007669"/>
    <property type="project" value="UniProtKB-KW"/>
</dbReference>
<evidence type="ECO:0000313" key="9">
    <source>
        <dbReference type="Proteomes" id="UP000030161"/>
    </source>
</evidence>
<dbReference type="Proteomes" id="UP000030161">
    <property type="component" value="Unassembled WGS sequence"/>
</dbReference>
<keyword evidence="2" id="KW-0132">Cell division</keyword>
<evidence type="ECO:0000313" key="8">
    <source>
        <dbReference type="EMBL" id="KGR08636.1"/>
    </source>
</evidence>
<dbReference type="InterPro" id="IPR016024">
    <property type="entry name" value="ARM-type_fold"/>
</dbReference>
<evidence type="ECO:0000256" key="5">
    <source>
        <dbReference type="ARBA" id="ARBA00044801"/>
    </source>
</evidence>
<comment type="similarity">
    <text evidence="1">Belongs to the ataxin-10 family.</text>
</comment>
<dbReference type="EMBL" id="AJIX01000028">
    <property type="protein sequence ID" value="KGR08636.1"/>
    <property type="molecule type" value="Genomic_DNA"/>
</dbReference>
<proteinExistence type="inferred from homology"/>
<feature type="domain" description="Ataxin-10" evidence="7">
    <location>
        <begin position="364"/>
        <end position="460"/>
    </location>
</feature>
<dbReference type="AlphaFoldDB" id="A0AB34PPH2"/>
<protein>
    <recommendedName>
        <fullName evidence="5">Ataxin-10 homolog</fullName>
    </recommendedName>
    <alternativeName>
        <fullName evidence="6">Copper transport protein 86</fullName>
    </alternativeName>
</protein>
<dbReference type="PANTHER" id="PTHR13255:SF0">
    <property type="entry name" value="ATAXIN-10"/>
    <property type="match status" value="1"/>
</dbReference>
<organism evidence="8 9">
    <name type="scientific">Candida albicans P78048</name>
    <dbReference type="NCBI Taxonomy" id="1094989"/>
    <lineage>
        <taxon>Eukaryota</taxon>
        <taxon>Fungi</taxon>
        <taxon>Dikarya</taxon>
        <taxon>Ascomycota</taxon>
        <taxon>Saccharomycotina</taxon>
        <taxon>Pichiomycetes</taxon>
        <taxon>Debaryomycetaceae</taxon>
        <taxon>Candida/Lodderomyces clade</taxon>
        <taxon>Candida</taxon>
    </lineage>
</organism>
<dbReference type="InterPro" id="IPR011989">
    <property type="entry name" value="ARM-like"/>
</dbReference>
<dbReference type="InterPro" id="IPR019156">
    <property type="entry name" value="Ataxin-10_domain"/>
</dbReference>
<evidence type="ECO:0000256" key="1">
    <source>
        <dbReference type="ARBA" id="ARBA00008384"/>
    </source>
</evidence>
<evidence type="ECO:0000256" key="3">
    <source>
        <dbReference type="ARBA" id="ARBA00023306"/>
    </source>
</evidence>
<evidence type="ECO:0000256" key="6">
    <source>
        <dbReference type="ARBA" id="ARBA00044805"/>
    </source>
</evidence>
<dbReference type="SUPFAM" id="SSF48371">
    <property type="entry name" value="ARM repeat"/>
    <property type="match status" value="1"/>
</dbReference>
<keyword evidence="3" id="KW-0131">Cell cycle</keyword>
<comment type="caution">
    <text evidence="8">The sequence shown here is derived from an EMBL/GenBank/DDBJ whole genome shotgun (WGS) entry which is preliminary data.</text>
</comment>
<dbReference type="PANTHER" id="PTHR13255">
    <property type="entry name" value="ATAXIN-10"/>
    <property type="match status" value="1"/>
</dbReference>
<accession>A0AB34PPH2</accession>
<sequence>MTDIDIDTIINRSLYALENSEYSEFDLLLNQLSYLIKQSVNSNNKTASKEQITRILDYTPNSFNQVESLRLYRGLLILVRNFAPLLDIDLFPIVANSFEKFLKALNQTSDWTDRIIEVYWQILANFQRNEFIEVTNELFGQWECKYKWKDIPVSVMSPVIHFLFRQFNTQDPHITNENLLSLLKLFETNHVMNAVYEIFTMIDFADTNNIGHDNKMFIHLLYDIITHESFQKWIEQQNEEETITKWLSLTSVIVQTKTDWNNYELIALLSWNGSLFMKYAPLINSNCNTTVNGEDDFGYVEDDISAITAIFAELSQFNATKQYFEHYEDLLPKLIFVFKWIHDNIEPITIKSSKIEEVGRYSSVKTNIITILSYLSYDSFQFQEKIRELGGLSLVLSNCIIDNNNPFIKEQAIVCLKYLLQKNPKNQQFVADLEAKKVVDDQVLSEVGYQVEVIDGKVAVKRK</sequence>
<dbReference type="GO" id="GO:0005829">
    <property type="term" value="C:cytosol"/>
    <property type="evidence" value="ECO:0007669"/>
    <property type="project" value="TreeGrafter"/>
</dbReference>
<evidence type="ECO:0000256" key="4">
    <source>
        <dbReference type="ARBA" id="ARBA00044746"/>
    </source>
</evidence>